<dbReference type="Proteomes" id="UP001628874">
    <property type="component" value="Unassembled WGS sequence"/>
</dbReference>
<protein>
    <submittedName>
        <fullName evidence="2">Class I SAM-dependent methyltransferase</fullName>
        <ecNumber evidence="2">2.1.1.222</ecNumber>
        <ecNumber evidence="2">2.1.1.64</ecNumber>
    </submittedName>
</protein>
<dbReference type="Gene3D" id="3.40.50.150">
    <property type="entry name" value="Vaccinia Virus protein VP39"/>
    <property type="match status" value="1"/>
</dbReference>
<dbReference type="InterPro" id="IPR029063">
    <property type="entry name" value="SAM-dependent_MTases_sf"/>
</dbReference>
<dbReference type="RefSeq" id="WP_050046163.1">
    <property type="nucleotide sequence ID" value="NZ_JBFQGM010000011.1"/>
</dbReference>
<dbReference type="EMBL" id="JBFQGM010000011">
    <property type="protein sequence ID" value="MFL9464288.1"/>
    <property type="molecule type" value="Genomic_DNA"/>
</dbReference>
<sequence>MNNLYTIENAEKFNWSSVSGQLNPERVSHLDKYLIGKKILDAGCGGGAYVEFLSQKNLEVTGVDKYEHFLQVARQKGKLGTYIQADITNLPFPDKVFDCTYCYDVLEHIDDQAAIKELIRVTSKRLIVAVPQEDEIMKKFNLTFLHYQDKTHLRNYTENSLKNLFLSNGCTKINIFSELFVPTQGLVNEMILKPNTTHLRHLYKKIIYKILLTILEKVSYRKIPTGLVAVVDL</sequence>
<keyword evidence="2" id="KW-0808">Transferase</keyword>
<evidence type="ECO:0000259" key="1">
    <source>
        <dbReference type="Pfam" id="PF08241"/>
    </source>
</evidence>
<dbReference type="SUPFAM" id="SSF53335">
    <property type="entry name" value="S-adenosyl-L-methionine-dependent methyltransferases"/>
    <property type="match status" value="1"/>
</dbReference>
<dbReference type="GO" id="GO:0061542">
    <property type="term" value="F:3-demethylubiquinol 3-O-methyltransferase activity"/>
    <property type="evidence" value="ECO:0007669"/>
    <property type="project" value="UniProtKB-EC"/>
</dbReference>
<accession>A0ABW8WTX6</accession>
<proteinExistence type="predicted"/>
<gene>
    <name evidence="2" type="ORF">AB0759_27155</name>
</gene>
<dbReference type="GO" id="GO:0032259">
    <property type="term" value="P:methylation"/>
    <property type="evidence" value="ECO:0007669"/>
    <property type="project" value="UniProtKB-KW"/>
</dbReference>
<feature type="domain" description="Methyltransferase type 11" evidence="1">
    <location>
        <begin position="40"/>
        <end position="123"/>
    </location>
</feature>
<reference evidence="2 3" key="1">
    <citation type="submission" date="2024-07" db="EMBL/GenBank/DDBJ databases">
        <authorList>
            <person name="Tripathy S."/>
        </authorList>
    </citation>
    <scope>NUCLEOTIDE SEQUENCE [LARGE SCALE GENOMIC DNA]</scope>
    <source>
        <strain evidence="2 3">VB-61278_2</strain>
    </source>
</reference>
<dbReference type="InterPro" id="IPR013216">
    <property type="entry name" value="Methyltransf_11"/>
</dbReference>
<dbReference type="Pfam" id="PF08241">
    <property type="entry name" value="Methyltransf_11"/>
    <property type="match status" value="1"/>
</dbReference>
<organism evidence="2 3">
    <name type="scientific">Scytonema tolypothrichoides VB-61278_2</name>
    <dbReference type="NCBI Taxonomy" id="3232314"/>
    <lineage>
        <taxon>Bacteria</taxon>
        <taxon>Bacillati</taxon>
        <taxon>Cyanobacteriota</taxon>
        <taxon>Cyanophyceae</taxon>
        <taxon>Nostocales</taxon>
        <taxon>Scytonemataceae</taxon>
        <taxon>Scytonema</taxon>
    </lineage>
</organism>
<name>A0ABW8WTX6_9CYAN</name>
<dbReference type="PANTHER" id="PTHR43861">
    <property type="entry name" value="TRANS-ACONITATE 2-METHYLTRANSFERASE-RELATED"/>
    <property type="match status" value="1"/>
</dbReference>
<dbReference type="EC" id="2.1.1.222" evidence="2"/>
<comment type="caution">
    <text evidence="2">The sequence shown here is derived from an EMBL/GenBank/DDBJ whole genome shotgun (WGS) entry which is preliminary data.</text>
</comment>
<dbReference type="GO" id="GO:0102208">
    <property type="term" value="F:2-polyprenyl-6-hydroxyphenol methylase activity"/>
    <property type="evidence" value="ECO:0007669"/>
    <property type="project" value="UniProtKB-EC"/>
</dbReference>
<evidence type="ECO:0000313" key="3">
    <source>
        <dbReference type="Proteomes" id="UP001628874"/>
    </source>
</evidence>
<evidence type="ECO:0000313" key="2">
    <source>
        <dbReference type="EMBL" id="MFL9464288.1"/>
    </source>
</evidence>
<keyword evidence="3" id="KW-1185">Reference proteome</keyword>
<keyword evidence="2" id="KW-0489">Methyltransferase</keyword>
<dbReference type="PANTHER" id="PTHR43861:SF6">
    <property type="entry name" value="METHYLTRANSFERASE TYPE 11"/>
    <property type="match status" value="1"/>
</dbReference>
<dbReference type="CDD" id="cd02440">
    <property type="entry name" value="AdoMet_MTases"/>
    <property type="match status" value="1"/>
</dbReference>
<dbReference type="EC" id="2.1.1.64" evidence="2"/>